<reference evidence="1" key="2">
    <citation type="submission" date="2021-04" db="EMBL/GenBank/DDBJ databases">
        <authorList>
            <person name="Gilroy R."/>
        </authorList>
    </citation>
    <scope>NUCLEOTIDE SEQUENCE</scope>
    <source>
        <strain evidence="1">1719</strain>
    </source>
</reference>
<comment type="caution">
    <text evidence="1">The sequence shown here is derived from an EMBL/GenBank/DDBJ whole genome shotgun (WGS) entry which is preliminary data.</text>
</comment>
<gene>
    <name evidence="1" type="ORF">H9853_08160</name>
</gene>
<accession>A0A9D2AZK4</accession>
<evidence type="ECO:0000313" key="2">
    <source>
        <dbReference type="Proteomes" id="UP000824156"/>
    </source>
</evidence>
<evidence type="ECO:0008006" key="3">
    <source>
        <dbReference type="Google" id="ProtNLM"/>
    </source>
</evidence>
<proteinExistence type="predicted"/>
<sequence>MTVKKRPPLKRHPSLQPLSREHHFSLLLCWKIRKGLEKGVEIPRMEEYLKTVWDKQIAEHFQIEEDYVFPVLPADHPGVQKAIREHKTLKRLFSTKKYSIKTLNRIEETMEAHIRFEERELFPEAQKVATAEEWERLEEAHDTPIAEVQWDDEFWV</sequence>
<dbReference type="AlphaFoldDB" id="A0A9D2AZK4"/>
<dbReference type="EMBL" id="DXEZ01000223">
    <property type="protein sequence ID" value="HIX54984.1"/>
    <property type="molecule type" value="Genomic_DNA"/>
</dbReference>
<name>A0A9D2AZK4_9SPHI</name>
<protein>
    <recommendedName>
        <fullName evidence="3">Hemerythrin domain-containing protein</fullName>
    </recommendedName>
</protein>
<dbReference type="Gene3D" id="1.20.120.520">
    <property type="entry name" value="nmb1532 protein domain like"/>
    <property type="match status" value="1"/>
</dbReference>
<dbReference type="Proteomes" id="UP000824156">
    <property type="component" value="Unassembled WGS sequence"/>
</dbReference>
<organism evidence="1 2">
    <name type="scientific">Candidatus Sphingobacterium stercoripullorum</name>
    <dbReference type="NCBI Taxonomy" id="2838759"/>
    <lineage>
        <taxon>Bacteria</taxon>
        <taxon>Pseudomonadati</taxon>
        <taxon>Bacteroidota</taxon>
        <taxon>Sphingobacteriia</taxon>
        <taxon>Sphingobacteriales</taxon>
        <taxon>Sphingobacteriaceae</taxon>
        <taxon>Sphingobacterium</taxon>
    </lineage>
</organism>
<reference evidence="1" key="1">
    <citation type="journal article" date="2021" name="PeerJ">
        <title>Extensive microbial diversity within the chicken gut microbiome revealed by metagenomics and culture.</title>
        <authorList>
            <person name="Gilroy R."/>
            <person name="Ravi A."/>
            <person name="Getino M."/>
            <person name="Pursley I."/>
            <person name="Horton D.L."/>
            <person name="Alikhan N.F."/>
            <person name="Baker D."/>
            <person name="Gharbi K."/>
            <person name="Hall N."/>
            <person name="Watson M."/>
            <person name="Adriaenssens E.M."/>
            <person name="Foster-Nyarko E."/>
            <person name="Jarju S."/>
            <person name="Secka A."/>
            <person name="Antonio M."/>
            <person name="Oren A."/>
            <person name="Chaudhuri R.R."/>
            <person name="La Ragione R."/>
            <person name="Hildebrand F."/>
            <person name="Pallen M.J."/>
        </authorList>
    </citation>
    <scope>NUCLEOTIDE SEQUENCE</scope>
    <source>
        <strain evidence="1">1719</strain>
    </source>
</reference>
<evidence type="ECO:0000313" key="1">
    <source>
        <dbReference type="EMBL" id="HIX54984.1"/>
    </source>
</evidence>